<protein>
    <submittedName>
        <fullName evidence="4">NAD(P)-binding protein</fullName>
    </submittedName>
</protein>
<accession>A0A4T0MHF3</accession>
<keyword evidence="2" id="KW-0560">Oxidoreductase</keyword>
<dbReference type="SUPFAM" id="SSF51735">
    <property type="entry name" value="NAD(P)-binding Rossmann-fold domains"/>
    <property type="match status" value="1"/>
</dbReference>
<dbReference type="InterPro" id="IPR036291">
    <property type="entry name" value="NAD(P)-bd_dom_sf"/>
</dbReference>
<dbReference type="GO" id="GO:0016491">
    <property type="term" value="F:oxidoreductase activity"/>
    <property type="evidence" value="ECO:0007669"/>
    <property type="project" value="UniProtKB-KW"/>
</dbReference>
<dbReference type="PRINTS" id="PR00081">
    <property type="entry name" value="GDHRDH"/>
</dbReference>
<dbReference type="Gene3D" id="3.40.50.720">
    <property type="entry name" value="NAD(P)-binding Rossmann-like Domain"/>
    <property type="match status" value="1"/>
</dbReference>
<name>A0A4T0MHF3_9BASI</name>
<dbReference type="PANTHER" id="PTHR43976">
    <property type="entry name" value="SHORT CHAIN DEHYDROGENASE"/>
    <property type="match status" value="1"/>
</dbReference>
<sequence length="286" mass="31499">MSASQVFYITGTSSGFGRELALILSQRGHKVIATARTISKIEDLGKVDNIKIQQLDVTDSFDILQKKVEEAISFFGTVDVLVNNAGYSQTGCFEELTDGEIRKQYDTNVFGTVNLTRAFLPYFRSTEKESIICTITSAGGLVSFPTSAAYTSTKFALEGFFEGLDGELKASNLPIRVLIIEPGGYKTNFIGNIIKSENQIDVYNPIKEQIHQLFTEYDTTTGGNALIGSKLIADALLKQGFAAGKDIPLRLPIGSDCINWSVEKFKKTVDIFEEWRPFAAESDPKN</sequence>
<dbReference type="PANTHER" id="PTHR43976:SF16">
    <property type="entry name" value="SHORT-CHAIN DEHYDROGENASE_REDUCTASE FAMILY PROTEIN"/>
    <property type="match status" value="1"/>
</dbReference>
<proteinExistence type="inferred from homology"/>
<dbReference type="CDD" id="cd05374">
    <property type="entry name" value="17beta-HSD-like_SDR_c"/>
    <property type="match status" value="1"/>
</dbReference>
<evidence type="ECO:0000256" key="2">
    <source>
        <dbReference type="ARBA" id="ARBA00023002"/>
    </source>
</evidence>
<dbReference type="EMBL" id="SPRC01000002">
    <property type="protein sequence ID" value="TIB82427.1"/>
    <property type="molecule type" value="Genomic_DNA"/>
</dbReference>
<dbReference type="Pfam" id="PF00106">
    <property type="entry name" value="adh_short"/>
    <property type="match status" value="1"/>
</dbReference>
<evidence type="ECO:0000313" key="4">
    <source>
        <dbReference type="EMBL" id="TIB82427.1"/>
    </source>
</evidence>
<dbReference type="AlphaFoldDB" id="A0A4T0MHF3"/>
<evidence type="ECO:0000256" key="3">
    <source>
        <dbReference type="RuleBase" id="RU000363"/>
    </source>
</evidence>
<evidence type="ECO:0000256" key="1">
    <source>
        <dbReference type="ARBA" id="ARBA00006484"/>
    </source>
</evidence>
<evidence type="ECO:0000313" key="5">
    <source>
        <dbReference type="Proteomes" id="UP000310685"/>
    </source>
</evidence>
<comment type="similarity">
    <text evidence="1 3">Belongs to the short-chain dehydrogenases/reductases (SDR) family.</text>
</comment>
<dbReference type="PRINTS" id="PR00080">
    <property type="entry name" value="SDRFAMILY"/>
</dbReference>
<gene>
    <name evidence="4" type="ORF">E3Q22_00344</name>
</gene>
<reference evidence="4 5" key="1">
    <citation type="submission" date="2019-03" db="EMBL/GenBank/DDBJ databases">
        <title>Sequencing 25 genomes of Wallemia mellicola.</title>
        <authorList>
            <person name="Gostincar C."/>
        </authorList>
    </citation>
    <scope>NUCLEOTIDE SEQUENCE [LARGE SCALE GENOMIC DNA]</scope>
    <source>
        <strain evidence="4 5">EXF-6152</strain>
    </source>
</reference>
<organism evidence="4 5">
    <name type="scientific">Wallemia mellicola</name>
    <dbReference type="NCBI Taxonomy" id="1708541"/>
    <lineage>
        <taxon>Eukaryota</taxon>
        <taxon>Fungi</taxon>
        <taxon>Dikarya</taxon>
        <taxon>Basidiomycota</taxon>
        <taxon>Wallemiomycotina</taxon>
        <taxon>Wallemiomycetes</taxon>
        <taxon>Wallemiales</taxon>
        <taxon>Wallemiaceae</taxon>
        <taxon>Wallemia</taxon>
    </lineage>
</organism>
<dbReference type="Proteomes" id="UP000310685">
    <property type="component" value="Unassembled WGS sequence"/>
</dbReference>
<comment type="caution">
    <text evidence="4">The sequence shown here is derived from an EMBL/GenBank/DDBJ whole genome shotgun (WGS) entry which is preliminary data.</text>
</comment>
<dbReference type="InterPro" id="IPR051911">
    <property type="entry name" value="SDR_oxidoreductase"/>
</dbReference>
<dbReference type="InterPro" id="IPR002347">
    <property type="entry name" value="SDR_fam"/>
</dbReference>